<name>W9UXD8_9GAMM</name>
<accession>W9UXD8</accession>
<organism evidence="1 2">
    <name type="scientific">Nitrincola nitratireducens</name>
    <dbReference type="NCBI Taxonomy" id="1229521"/>
    <lineage>
        <taxon>Bacteria</taxon>
        <taxon>Pseudomonadati</taxon>
        <taxon>Pseudomonadota</taxon>
        <taxon>Gammaproteobacteria</taxon>
        <taxon>Oceanospirillales</taxon>
        <taxon>Oceanospirillaceae</taxon>
        <taxon>Nitrincola</taxon>
    </lineage>
</organism>
<sequence length="255" mass="28617">MKIADWCVLGNGNRPVAAAPAARLTIGFNLSQTTVPIDMLVCNLASKGLTKKIQVVGPLNALNWQNCFQVHAESMERQLGCWPSLGLVVVSSGVSAGLDLRVCNMNLLPTLSRPADLPPRQVVPSHFHNWLGERRLILKLLPYLDWPEFTLPLPAMPHAGDTYEVCPVKQLHQLPELPKPLASDMIAHLTTVDCYDWCSALAHTTAEELSRLDHLFMLDRKQPNTANWWLFDQHHSAYMDLIRFQLAQAQQLLYV</sequence>
<comment type="caution">
    <text evidence="1">The sequence shown here is derived from an EMBL/GenBank/DDBJ whole genome shotgun (WGS) entry which is preliminary data.</text>
</comment>
<dbReference type="EMBL" id="AONB01000005">
    <property type="protein sequence ID" value="EXJ11744.1"/>
    <property type="molecule type" value="Genomic_DNA"/>
</dbReference>
<reference evidence="1 2" key="2">
    <citation type="journal article" date="2015" name="Syst. Appl. Microbiol.">
        <title>Nitrincola nitratireducens sp. nov. isolated from a haloalkaline crater lake.</title>
        <authorList>
            <person name="Singh A."/>
            <person name="Vaidya B."/>
            <person name="Tanuku N.R."/>
            <person name="Pinnaka A.K."/>
        </authorList>
    </citation>
    <scope>NUCLEOTIDE SEQUENCE [LARGE SCALE GENOMIC DNA]</scope>
    <source>
        <strain evidence="1 2">AK23</strain>
    </source>
</reference>
<protein>
    <submittedName>
        <fullName evidence="1">Uncharacterized protein</fullName>
    </submittedName>
</protein>
<dbReference type="AlphaFoldDB" id="W9UXD8"/>
<dbReference type="Proteomes" id="UP000019464">
    <property type="component" value="Unassembled WGS sequence"/>
</dbReference>
<keyword evidence="2" id="KW-1185">Reference proteome</keyword>
<gene>
    <name evidence="1" type="ORF">D791_01517</name>
</gene>
<dbReference type="RefSeq" id="WP_036509570.1">
    <property type="nucleotide sequence ID" value="NZ_AONB01000005.1"/>
</dbReference>
<dbReference type="OrthoDB" id="9152600at2"/>
<dbReference type="STRING" id="1229521.D791_01517"/>
<reference evidence="2" key="1">
    <citation type="submission" date="2012-11" db="EMBL/GenBank/DDBJ databases">
        <authorList>
            <person name="Singh A."/>
            <person name="Pinnaka A.K."/>
            <person name="Vaidya B."/>
        </authorList>
    </citation>
    <scope>NUCLEOTIDE SEQUENCE [LARGE SCALE GENOMIC DNA]</scope>
    <source>
        <strain evidence="2">AK23</strain>
    </source>
</reference>
<proteinExistence type="predicted"/>
<evidence type="ECO:0000313" key="2">
    <source>
        <dbReference type="Proteomes" id="UP000019464"/>
    </source>
</evidence>
<evidence type="ECO:0000313" key="1">
    <source>
        <dbReference type="EMBL" id="EXJ11744.1"/>
    </source>
</evidence>
<dbReference type="PATRIC" id="fig|1229521.3.peg.1534"/>